<evidence type="ECO:0000256" key="1">
    <source>
        <dbReference type="ARBA" id="ARBA00004141"/>
    </source>
</evidence>
<dbReference type="Gene3D" id="1.20.1250.20">
    <property type="entry name" value="MFS general substrate transporter like domains"/>
    <property type="match status" value="1"/>
</dbReference>
<dbReference type="InterPro" id="IPR020846">
    <property type="entry name" value="MFS_dom"/>
</dbReference>
<feature type="domain" description="Major facilitator superfamily (MFS) profile" evidence="7">
    <location>
        <begin position="62"/>
        <end position="501"/>
    </location>
</feature>
<evidence type="ECO:0000256" key="5">
    <source>
        <dbReference type="SAM" id="MobiDB-lite"/>
    </source>
</evidence>
<evidence type="ECO:0000256" key="6">
    <source>
        <dbReference type="SAM" id="Phobius"/>
    </source>
</evidence>
<keyword evidence="2 6" id="KW-0812">Transmembrane</keyword>
<dbReference type="PROSITE" id="PS50850">
    <property type="entry name" value="MFS"/>
    <property type="match status" value="1"/>
</dbReference>
<gene>
    <name evidence="8" type="ORF">PEVE_00039717</name>
</gene>
<comment type="subcellular location">
    <subcellularLocation>
        <location evidence="1">Membrane</location>
        <topology evidence="1">Multi-pass membrane protein</topology>
    </subcellularLocation>
</comment>
<dbReference type="Pfam" id="PF00083">
    <property type="entry name" value="Sugar_tr"/>
    <property type="match status" value="1"/>
</dbReference>
<evidence type="ECO:0000313" key="8">
    <source>
        <dbReference type="EMBL" id="CAH3037019.1"/>
    </source>
</evidence>
<feature type="transmembrane region" description="Helical" evidence="6">
    <location>
        <begin position="183"/>
        <end position="202"/>
    </location>
</feature>
<evidence type="ECO:0000259" key="7">
    <source>
        <dbReference type="PROSITE" id="PS50850"/>
    </source>
</evidence>
<proteinExistence type="predicted"/>
<keyword evidence="3 6" id="KW-1133">Transmembrane helix</keyword>
<feature type="transmembrane region" description="Helical" evidence="6">
    <location>
        <begin position="410"/>
        <end position="433"/>
    </location>
</feature>
<feature type="transmembrane region" description="Helical" evidence="6">
    <location>
        <begin position="385"/>
        <end position="404"/>
    </location>
</feature>
<sequence length="604" mass="66797">MTDSSSSFEDDITEGNQVDGALVSVNSPSALQFDDILHSIGEFGPRQRVIYILCCAVVIIPSGIQFAGGFFLTGTPEFHCITPDVKCDLNKCCTNCTKYQFTTFTSAVTEYNLICDRAFIAASIQAAFSAGCLVGSFLFGAISDFYGRRFCMLLCSVLTAAFSVGASFSHNIILFAILRFATAASLTGFFVVQYVYILELVGPSFRTMSGKGSGFFWAIGSGASALLAYNIRYWRTLLLVASFPPLLFVVFYTALPESARWLVVQNRLDEAHRILMKFAEKNSAPVTSDFLRNALERCRQGVAESRTGKTSHSPLDLLRTSRMRRRSVILCFCWCVASLVFYGFLLYISDIEGDPYLNLVIMFVVSDVPGTILSWIVIQKFGRRIPFCLFMITGGLACLLVLIVPKDMTHISRVLAFIGRAFVTMSFGILYLFSSELYPTSIRNIAVGVCSLSARIGSMIAPYIVMLSQLPELSVTLPMVIFGILSLCAGLMILRLPETLNSNMCQTIEEANIAKEYYGFMWMGKRVGNPFPCLRVFCMKLTHFRSHTTSEEPRLLQELGDNVLRFSTGELTRTAHVPVPNGEPSSDAESDRGEYAIENAPLIS</sequence>
<feature type="transmembrane region" description="Helical" evidence="6">
    <location>
        <begin position="328"/>
        <end position="349"/>
    </location>
</feature>
<feature type="transmembrane region" description="Helical" evidence="6">
    <location>
        <begin position="355"/>
        <end position="378"/>
    </location>
</feature>
<reference evidence="8 9" key="1">
    <citation type="submission" date="2022-05" db="EMBL/GenBank/DDBJ databases">
        <authorList>
            <consortium name="Genoscope - CEA"/>
            <person name="William W."/>
        </authorList>
    </citation>
    <scope>NUCLEOTIDE SEQUENCE [LARGE SCALE GENOMIC DNA]</scope>
</reference>
<organism evidence="8 9">
    <name type="scientific">Porites evermanni</name>
    <dbReference type="NCBI Taxonomy" id="104178"/>
    <lineage>
        <taxon>Eukaryota</taxon>
        <taxon>Metazoa</taxon>
        <taxon>Cnidaria</taxon>
        <taxon>Anthozoa</taxon>
        <taxon>Hexacorallia</taxon>
        <taxon>Scleractinia</taxon>
        <taxon>Fungiina</taxon>
        <taxon>Poritidae</taxon>
        <taxon>Porites</taxon>
    </lineage>
</organism>
<feature type="transmembrane region" description="Helical" evidence="6">
    <location>
        <begin position="49"/>
        <end position="72"/>
    </location>
</feature>
<feature type="transmembrane region" description="Helical" evidence="6">
    <location>
        <begin position="151"/>
        <end position="177"/>
    </location>
</feature>
<evidence type="ECO:0000313" key="9">
    <source>
        <dbReference type="Proteomes" id="UP001159427"/>
    </source>
</evidence>
<accession>A0ABN8MYN7</accession>
<feature type="transmembrane region" description="Helical" evidence="6">
    <location>
        <begin position="477"/>
        <end position="494"/>
    </location>
</feature>
<keyword evidence="4 6" id="KW-0472">Membrane</keyword>
<dbReference type="InterPro" id="IPR036259">
    <property type="entry name" value="MFS_trans_sf"/>
</dbReference>
<dbReference type="SUPFAM" id="SSF103473">
    <property type="entry name" value="MFS general substrate transporter"/>
    <property type="match status" value="1"/>
</dbReference>
<protein>
    <recommendedName>
        <fullName evidence="7">Major facilitator superfamily (MFS) profile domain-containing protein</fullName>
    </recommendedName>
</protein>
<name>A0ABN8MYN7_9CNID</name>
<dbReference type="CDD" id="cd17317">
    <property type="entry name" value="MFS_SLC22"/>
    <property type="match status" value="1"/>
</dbReference>
<keyword evidence="9" id="KW-1185">Reference proteome</keyword>
<dbReference type="InterPro" id="IPR005828">
    <property type="entry name" value="MFS_sugar_transport-like"/>
</dbReference>
<feature type="transmembrane region" description="Helical" evidence="6">
    <location>
        <begin position="445"/>
        <end position="465"/>
    </location>
</feature>
<dbReference type="PANTHER" id="PTHR24064">
    <property type="entry name" value="SOLUTE CARRIER FAMILY 22 MEMBER"/>
    <property type="match status" value="1"/>
</dbReference>
<evidence type="ECO:0000256" key="2">
    <source>
        <dbReference type="ARBA" id="ARBA00022692"/>
    </source>
</evidence>
<dbReference type="Proteomes" id="UP001159427">
    <property type="component" value="Unassembled WGS sequence"/>
</dbReference>
<evidence type="ECO:0000256" key="4">
    <source>
        <dbReference type="ARBA" id="ARBA00023136"/>
    </source>
</evidence>
<feature type="transmembrane region" description="Helical" evidence="6">
    <location>
        <begin position="118"/>
        <end position="139"/>
    </location>
</feature>
<feature type="region of interest" description="Disordered" evidence="5">
    <location>
        <begin position="575"/>
        <end position="604"/>
    </location>
</feature>
<comment type="caution">
    <text evidence="8">The sequence shown here is derived from an EMBL/GenBank/DDBJ whole genome shotgun (WGS) entry which is preliminary data.</text>
</comment>
<dbReference type="EMBL" id="CALNXI010000705">
    <property type="protein sequence ID" value="CAH3037019.1"/>
    <property type="molecule type" value="Genomic_DNA"/>
</dbReference>
<feature type="transmembrane region" description="Helical" evidence="6">
    <location>
        <begin position="214"/>
        <end position="231"/>
    </location>
</feature>
<evidence type="ECO:0000256" key="3">
    <source>
        <dbReference type="ARBA" id="ARBA00022989"/>
    </source>
</evidence>